<dbReference type="SUPFAM" id="SSF160719">
    <property type="entry name" value="gpW/gp25-like"/>
    <property type="match status" value="1"/>
</dbReference>
<evidence type="ECO:0000259" key="1">
    <source>
        <dbReference type="Pfam" id="PF04965"/>
    </source>
</evidence>
<comment type="caution">
    <text evidence="2">The sequence shown here is derived from an EMBL/GenBank/DDBJ whole genome shotgun (WGS) entry which is preliminary data.</text>
</comment>
<accession>A0ABT2C1M2</accession>
<dbReference type="InterPro" id="IPR053176">
    <property type="entry name" value="T6SS_TssE1-like"/>
</dbReference>
<dbReference type="EMBL" id="JANUHC010000006">
    <property type="protein sequence ID" value="MCS0631283.1"/>
    <property type="molecule type" value="Genomic_DNA"/>
</dbReference>
<dbReference type="PANTHER" id="PTHR38595">
    <property type="entry name" value="CYTOPLASMIC PROTEIN-RELATED"/>
    <property type="match status" value="1"/>
</dbReference>
<dbReference type="InterPro" id="IPR017737">
    <property type="entry name" value="TssE1-like"/>
</dbReference>
<dbReference type="Proteomes" id="UP001165263">
    <property type="component" value="Unassembled WGS sequence"/>
</dbReference>
<dbReference type="PANTHER" id="PTHR38595:SF2">
    <property type="entry name" value="TYPE VI SECRETION SYSTEM BASEPLATE SUBUNIT TSSE"/>
    <property type="match status" value="1"/>
</dbReference>
<dbReference type="Pfam" id="PF04965">
    <property type="entry name" value="GPW_gp25"/>
    <property type="match status" value="1"/>
</dbReference>
<feature type="domain" description="IraD/Gp25-like" evidence="1">
    <location>
        <begin position="25"/>
        <end position="124"/>
    </location>
</feature>
<reference evidence="2" key="1">
    <citation type="submission" date="2022-08" db="EMBL/GenBank/DDBJ databases">
        <title>Reclassification of Massilia species as members of the genera Telluria, Duganella, Pseudoduganella, Mokoshia gen. nov. and Zemynaea gen. nov. using orthogonal and non-orthogonal genome-based approaches.</title>
        <authorList>
            <person name="Bowman J.P."/>
        </authorList>
    </citation>
    <scope>NUCLEOTIDE SEQUENCE</scope>
    <source>
        <strain evidence="2">LMG 11547</strain>
    </source>
</reference>
<keyword evidence="3" id="KW-1185">Reference proteome</keyword>
<proteinExistence type="predicted"/>
<sequence length="164" mass="17483">MTYLPGLLDRLMGERAHPSRAGVEQLKDNVARDLEALLNARAGLPPEAFDAWPLARASILNYGLTDFAAFSLSSSEDRAAICACLKDAIERHEPRLKNVSATLASGQGSVNRLNFVINATLHAGPGAAVVPVNFNAVLQPDSLNYAVSKAAPSTPQRTSTWIST</sequence>
<dbReference type="RefSeq" id="WP_259450362.1">
    <property type="nucleotide sequence ID" value="NZ_CP119520.1"/>
</dbReference>
<evidence type="ECO:0000313" key="3">
    <source>
        <dbReference type="Proteomes" id="UP001165263"/>
    </source>
</evidence>
<dbReference type="InterPro" id="IPR007048">
    <property type="entry name" value="IraD/Gp25-like"/>
</dbReference>
<gene>
    <name evidence="2" type="primary">tssE</name>
    <name evidence="2" type="ORF">NX786_18300</name>
</gene>
<protein>
    <submittedName>
        <fullName evidence="2">Type VI secretion system baseplate subunit TssE</fullName>
    </submittedName>
</protein>
<name>A0ABT2C1M2_9BURK</name>
<organism evidence="2 3">
    <name type="scientific">Telluria mixta</name>
    <dbReference type="NCBI Taxonomy" id="34071"/>
    <lineage>
        <taxon>Bacteria</taxon>
        <taxon>Pseudomonadati</taxon>
        <taxon>Pseudomonadota</taxon>
        <taxon>Betaproteobacteria</taxon>
        <taxon>Burkholderiales</taxon>
        <taxon>Oxalobacteraceae</taxon>
        <taxon>Telluria group</taxon>
        <taxon>Telluria</taxon>
    </lineage>
</organism>
<evidence type="ECO:0000313" key="2">
    <source>
        <dbReference type="EMBL" id="MCS0631283.1"/>
    </source>
</evidence>
<dbReference type="NCBIfam" id="TIGR03357">
    <property type="entry name" value="VI_zyme"/>
    <property type="match status" value="1"/>
</dbReference>